<dbReference type="Proteomes" id="UP000177092">
    <property type="component" value="Unassembled WGS sequence"/>
</dbReference>
<protein>
    <submittedName>
        <fullName evidence="1">Uncharacterized protein</fullName>
    </submittedName>
</protein>
<organism evidence="1 2">
    <name type="scientific">Candidatus Gottesmanbacteria bacterium RIFCSPHIGHO2_02_FULL_40_13</name>
    <dbReference type="NCBI Taxonomy" id="1798384"/>
    <lineage>
        <taxon>Bacteria</taxon>
        <taxon>Candidatus Gottesmaniibacteriota</taxon>
    </lineage>
</organism>
<evidence type="ECO:0000313" key="2">
    <source>
        <dbReference type="Proteomes" id="UP000177092"/>
    </source>
</evidence>
<dbReference type="STRING" id="1798384.A3D03_02910"/>
<dbReference type="EMBL" id="MFJN01000022">
    <property type="protein sequence ID" value="OGG21434.1"/>
    <property type="molecule type" value="Genomic_DNA"/>
</dbReference>
<gene>
    <name evidence="1" type="ORF">A3D03_02910</name>
</gene>
<comment type="caution">
    <text evidence="1">The sequence shown here is derived from an EMBL/GenBank/DDBJ whole genome shotgun (WGS) entry which is preliminary data.</text>
</comment>
<accession>A0A1F6AA00</accession>
<proteinExistence type="predicted"/>
<dbReference type="AlphaFoldDB" id="A0A1F6AA00"/>
<reference evidence="1 2" key="1">
    <citation type="journal article" date="2016" name="Nat. Commun.">
        <title>Thousands of microbial genomes shed light on interconnected biogeochemical processes in an aquifer system.</title>
        <authorList>
            <person name="Anantharaman K."/>
            <person name="Brown C.T."/>
            <person name="Hug L.A."/>
            <person name="Sharon I."/>
            <person name="Castelle C.J."/>
            <person name="Probst A.J."/>
            <person name="Thomas B.C."/>
            <person name="Singh A."/>
            <person name="Wilkins M.J."/>
            <person name="Karaoz U."/>
            <person name="Brodie E.L."/>
            <person name="Williams K.H."/>
            <person name="Hubbard S.S."/>
            <person name="Banfield J.F."/>
        </authorList>
    </citation>
    <scope>NUCLEOTIDE SEQUENCE [LARGE SCALE GENOMIC DNA]</scope>
</reference>
<name>A0A1F6AA00_9BACT</name>
<evidence type="ECO:0000313" key="1">
    <source>
        <dbReference type="EMBL" id="OGG21434.1"/>
    </source>
</evidence>
<sequence>MHVLLARYKEKLSHLPFNDLEKSRLGVEFERQLLRKLLDAFYSKLTDDEKSRLDEAPTTEKLMTEYLTLLSQKIDYPDFIDYLDNTYMNILTFSLNELPEL</sequence>